<comment type="caution">
    <text evidence="6">The sequence shown here is derived from an EMBL/GenBank/DDBJ whole genome shotgun (WGS) entry which is preliminary data.</text>
</comment>
<sequence length="488" mass="51489">GGLVAYVEAELERDIALGRLPPCGQFGSEAKLARSFDVCRGTIREAMRRLAARGLVVQRPGRKTRAVALDESLTLENLGLVLHDANSAEARSLLEGYFSLKRQVLVELLADCCVRASDLDLHRLADTCFKLWDAARWESGARCAQVEFELLRLAAWAASRPGHALLIQSLQRASRGVAAAGLFPFMGGESLRQWASCAMSVLTERDARTLQHELPALLKACDERVLDAFAPAPQRPASPEAAYVPEGPLSAPVSATAQEAALETLPCVEEGGPDAPASAPGQDEALKARLCVEEHGFDCLTSAGEQDAATEARPGEEEHGLAPGAEDHAALGVAPRPQAAALLGAPDSGKTPAPAAPRLALLEPLGKCIGTDVPGATLGNPSDCRTRWDASSPEGGLPSEPSSSRVHEHTGVAECEAGGPFHGRLDRLGRWVARLWRSIAHSLGRPASCSRASGDLLRAVRRPVPPTRPPPSPRPDAASRAHADPASG</sequence>
<dbReference type="InterPro" id="IPR036390">
    <property type="entry name" value="WH_DNA-bd_sf"/>
</dbReference>
<evidence type="ECO:0000313" key="7">
    <source>
        <dbReference type="Proteomes" id="UP000268313"/>
    </source>
</evidence>
<evidence type="ECO:0000256" key="2">
    <source>
        <dbReference type="ARBA" id="ARBA00023125"/>
    </source>
</evidence>
<dbReference type="PANTHER" id="PTHR43537">
    <property type="entry name" value="TRANSCRIPTIONAL REGULATOR, GNTR FAMILY"/>
    <property type="match status" value="1"/>
</dbReference>
<dbReference type="SMART" id="SM00345">
    <property type="entry name" value="HTH_GNTR"/>
    <property type="match status" value="1"/>
</dbReference>
<accession>A0A3A8JUH2</accession>
<evidence type="ECO:0000256" key="3">
    <source>
        <dbReference type="ARBA" id="ARBA00023163"/>
    </source>
</evidence>
<dbReference type="PANTHER" id="PTHR43537:SF52">
    <property type="entry name" value="FATTY ACID METABOLISM REGULATOR PROTEIN"/>
    <property type="match status" value="1"/>
</dbReference>
<feature type="compositionally biased region" description="Low complexity" evidence="4">
    <location>
        <begin position="391"/>
        <end position="404"/>
    </location>
</feature>
<dbReference type="InterPro" id="IPR000524">
    <property type="entry name" value="Tscrpt_reg_HTH_GntR"/>
</dbReference>
<name>A0A3A8JUH2_9BACT</name>
<protein>
    <submittedName>
        <fullName evidence="6">GntR family transcriptional regulator</fullName>
    </submittedName>
</protein>
<keyword evidence="3" id="KW-0804">Transcription</keyword>
<dbReference type="InterPro" id="IPR036388">
    <property type="entry name" value="WH-like_DNA-bd_sf"/>
</dbReference>
<dbReference type="CDD" id="cd07377">
    <property type="entry name" value="WHTH_GntR"/>
    <property type="match status" value="1"/>
</dbReference>
<dbReference type="EMBL" id="RAWE01000115">
    <property type="protein sequence ID" value="RKG99399.1"/>
    <property type="molecule type" value="Genomic_DNA"/>
</dbReference>
<evidence type="ECO:0000256" key="1">
    <source>
        <dbReference type="ARBA" id="ARBA00023015"/>
    </source>
</evidence>
<feature type="region of interest" description="Disordered" evidence="4">
    <location>
        <begin position="445"/>
        <end position="488"/>
    </location>
</feature>
<dbReference type="AlphaFoldDB" id="A0A3A8JUH2"/>
<feature type="domain" description="HTH gntR-type" evidence="5">
    <location>
        <begin position="1"/>
        <end position="69"/>
    </location>
</feature>
<dbReference type="Gene3D" id="1.10.10.10">
    <property type="entry name" value="Winged helix-like DNA-binding domain superfamily/Winged helix DNA-binding domain"/>
    <property type="match status" value="1"/>
</dbReference>
<feature type="compositionally biased region" description="Basic and acidic residues" evidence="4">
    <location>
        <begin position="477"/>
        <end position="488"/>
    </location>
</feature>
<feature type="region of interest" description="Disordered" evidence="4">
    <location>
        <begin position="373"/>
        <end position="409"/>
    </location>
</feature>
<gene>
    <name evidence="6" type="ORF">D7X32_26695</name>
</gene>
<keyword evidence="1" id="KW-0805">Transcription regulation</keyword>
<dbReference type="SUPFAM" id="SSF46785">
    <property type="entry name" value="Winged helix' DNA-binding domain"/>
    <property type="match status" value="1"/>
</dbReference>
<keyword evidence="2" id="KW-0238">DNA-binding</keyword>
<dbReference type="PROSITE" id="PS50949">
    <property type="entry name" value="HTH_GNTR"/>
    <property type="match status" value="1"/>
</dbReference>
<keyword evidence="7" id="KW-1185">Reference proteome</keyword>
<organism evidence="6 7">
    <name type="scientific">Corallococcus carmarthensis</name>
    <dbReference type="NCBI Taxonomy" id="2316728"/>
    <lineage>
        <taxon>Bacteria</taxon>
        <taxon>Pseudomonadati</taxon>
        <taxon>Myxococcota</taxon>
        <taxon>Myxococcia</taxon>
        <taxon>Myxococcales</taxon>
        <taxon>Cystobacterineae</taxon>
        <taxon>Myxococcaceae</taxon>
        <taxon>Corallococcus</taxon>
    </lineage>
</organism>
<feature type="compositionally biased region" description="Pro residues" evidence="4">
    <location>
        <begin position="463"/>
        <end position="474"/>
    </location>
</feature>
<dbReference type="Proteomes" id="UP000268313">
    <property type="component" value="Unassembled WGS sequence"/>
</dbReference>
<dbReference type="GO" id="GO:0003700">
    <property type="term" value="F:DNA-binding transcription factor activity"/>
    <property type="evidence" value="ECO:0007669"/>
    <property type="project" value="InterPro"/>
</dbReference>
<dbReference type="Pfam" id="PF00392">
    <property type="entry name" value="GntR"/>
    <property type="match status" value="1"/>
</dbReference>
<reference evidence="7" key="1">
    <citation type="submission" date="2018-09" db="EMBL/GenBank/DDBJ databases">
        <authorList>
            <person name="Livingstone P.G."/>
            <person name="Whitworth D.E."/>
        </authorList>
    </citation>
    <scope>NUCLEOTIDE SEQUENCE [LARGE SCALE GENOMIC DNA]</scope>
    <source>
        <strain evidence="7">CA043D</strain>
    </source>
</reference>
<feature type="non-terminal residue" evidence="6">
    <location>
        <position position="1"/>
    </location>
</feature>
<evidence type="ECO:0000259" key="5">
    <source>
        <dbReference type="PROSITE" id="PS50949"/>
    </source>
</evidence>
<dbReference type="GO" id="GO:0003677">
    <property type="term" value="F:DNA binding"/>
    <property type="evidence" value="ECO:0007669"/>
    <property type="project" value="UniProtKB-KW"/>
</dbReference>
<dbReference type="PRINTS" id="PR00035">
    <property type="entry name" value="HTHGNTR"/>
</dbReference>
<dbReference type="OrthoDB" id="4164516at2"/>
<evidence type="ECO:0000256" key="4">
    <source>
        <dbReference type="SAM" id="MobiDB-lite"/>
    </source>
</evidence>
<proteinExistence type="predicted"/>
<evidence type="ECO:0000313" key="6">
    <source>
        <dbReference type="EMBL" id="RKG99399.1"/>
    </source>
</evidence>